<dbReference type="Gene3D" id="2.130.10.10">
    <property type="entry name" value="YVTN repeat-like/Quinoprotein amine dehydrogenase"/>
    <property type="match status" value="1"/>
</dbReference>
<dbReference type="GO" id="GO:0017057">
    <property type="term" value="F:6-phosphogluconolactonase activity"/>
    <property type="evidence" value="ECO:0007669"/>
    <property type="project" value="TreeGrafter"/>
</dbReference>
<dbReference type="PANTHER" id="PTHR30344">
    <property type="entry name" value="6-PHOSPHOGLUCONOLACTONASE-RELATED"/>
    <property type="match status" value="1"/>
</dbReference>
<dbReference type="InterPro" id="IPR015943">
    <property type="entry name" value="WD40/YVTN_repeat-like_dom_sf"/>
</dbReference>
<accession>A0A382LC63</accession>
<dbReference type="InterPro" id="IPR019405">
    <property type="entry name" value="Lactonase_7-beta_prop"/>
</dbReference>
<protein>
    <recommendedName>
        <fullName evidence="3">6-phosphogluconolactonase</fullName>
    </recommendedName>
</protein>
<dbReference type="PANTHER" id="PTHR30344:SF1">
    <property type="entry name" value="6-PHOSPHOGLUCONOLACTONASE"/>
    <property type="match status" value="1"/>
</dbReference>
<proteinExistence type="inferred from homology"/>
<name>A0A382LC63_9ZZZZ</name>
<reference evidence="2" key="1">
    <citation type="submission" date="2018-05" db="EMBL/GenBank/DDBJ databases">
        <authorList>
            <person name="Lanie J.A."/>
            <person name="Ng W.-L."/>
            <person name="Kazmierczak K.M."/>
            <person name="Andrzejewski T.M."/>
            <person name="Davidsen T.M."/>
            <person name="Wayne K.J."/>
            <person name="Tettelin H."/>
            <person name="Glass J.I."/>
            <person name="Rusch D."/>
            <person name="Podicherti R."/>
            <person name="Tsui H.-C.T."/>
            <person name="Winkler M.E."/>
        </authorList>
    </citation>
    <scope>NUCLEOTIDE SEQUENCE</scope>
</reference>
<gene>
    <name evidence="2" type="ORF">METZ01_LOCUS285295</name>
</gene>
<feature type="non-terminal residue" evidence="2">
    <location>
        <position position="1"/>
    </location>
</feature>
<dbReference type="AlphaFoldDB" id="A0A382LC63"/>
<dbReference type="EMBL" id="UINC01085159">
    <property type="protein sequence ID" value="SVC32441.1"/>
    <property type="molecule type" value="Genomic_DNA"/>
</dbReference>
<dbReference type="GO" id="GO:0005829">
    <property type="term" value="C:cytosol"/>
    <property type="evidence" value="ECO:0007669"/>
    <property type="project" value="TreeGrafter"/>
</dbReference>
<dbReference type="InterPro" id="IPR050282">
    <property type="entry name" value="Cycloisomerase_2"/>
</dbReference>
<evidence type="ECO:0008006" key="3">
    <source>
        <dbReference type="Google" id="ProtNLM"/>
    </source>
</evidence>
<evidence type="ECO:0000256" key="1">
    <source>
        <dbReference type="ARBA" id="ARBA00005564"/>
    </source>
</evidence>
<dbReference type="SUPFAM" id="SSF50974">
    <property type="entry name" value="Nitrous oxide reductase, N-terminal domain"/>
    <property type="match status" value="1"/>
</dbReference>
<organism evidence="2">
    <name type="scientific">marine metagenome</name>
    <dbReference type="NCBI Taxonomy" id="408172"/>
    <lineage>
        <taxon>unclassified sequences</taxon>
        <taxon>metagenomes</taxon>
        <taxon>ecological metagenomes</taxon>
    </lineage>
</organism>
<sequence length="320" mass="35775">TGGPMSLTRDGHHLYIQGHLRKEGVKQPVPHIFSLTVKSGKFRQVHAAPIKDRTPSIHVDNTGKLLLGAHYGPGKVSVWQIDEQHRCTGELLQEIETAPKAHFVTTDPSNRFAYVPHTSPNAVFQFSLNLKKNKLVPLDPPSVEGPDKDHRYHEPRHYAHHPTLSMGYTSNERGGGISAWTFNEKTGRLTLKQTLSALPKGYKGNGAAADIHITPNGKFVYVSNRDYTPPRNNPKIKRRDSIAAFQINIKTGLLTRIGTFPTEHAPRSFCIDLSGKNLYVAGQHVNKLAAYRIHQETGKLTRFATYETADVPIWVTCWKD</sequence>
<evidence type="ECO:0000313" key="2">
    <source>
        <dbReference type="EMBL" id="SVC32441.1"/>
    </source>
</evidence>
<dbReference type="Pfam" id="PF10282">
    <property type="entry name" value="Lactonase"/>
    <property type="match status" value="1"/>
</dbReference>
<dbReference type="InterPro" id="IPR011045">
    <property type="entry name" value="N2O_reductase_N"/>
</dbReference>
<comment type="similarity">
    <text evidence="1">Belongs to the cycloisomerase 2 family.</text>
</comment>